<dbReference type="CDD" id="cd15718">
    <property type="entry name" value="FYVE_WDFY1_like"/>
    <property type="match status" value="1"/>
</dbReference>
<keyword evidence="2" id="KW-0479">Metal-binding</keyword>
<evidence type="ECO:0000256" key="4">
    <source>
        <dbReference type="ARBA" id="ARBA00022771"/>
    </source>
</evidence>
<dbReference type="SMART" id="SM00320">
    <property type="entry name" value="WD40"/>
    <property type="match status" value="6"/>
</dbReference>
<feature type="repeat" description="WD" evidence="7">
    <location>
        <begin position="246"/>
        <end position="287"/>
    </location>
</feature>
<dbReference type="Gene3D" id="2.130.10.10">
    <property type="entry name" value="YVTN repeat-like/Quinoprotein amine dehydrogenase"/>
    <property type="match status" value="2"/>
</dbReference>
<dbReference type="InterPro" id="IPR019775">
    <property type="entry name" value="WD40_repeat_CS"/>
</dbReference>
<feature type="repeat" description="WD" evidence="7">
    <location>
        <begin position="28"/>
        <end position="59"/>
    </location>
</feature>
<evidence type="ECO:0000256" key="1">
    <source>
        <dbReference type="ARBA" id="ARBA00022574"/>
    </source>
</evidence>
<dbReference type="InterPro" id="IPR015943">
    <property type="entry name" value="WD40/YVTN_repeat-like_dom_sf"/>
</dbReference>
<evidence type="ECO:0000313" key="9">
    <source>
        <dbReference type="EMBL" id="MFH4975777.1"/>
    </source>
</evidence>
<evidence type="ECO:0000256" key="2">
    <source>
        <dbReference type="ARBA" id="ARBA00022723"/>
    </source>
</evidence>
<organism evidence="9 10">
    <name type="scientific">Gnathostoma spinigerum</name>
    <dbReference type="NCBI Taxonomy" id="75299"/>
    <lineage>
        <taxon>Eukaryota</taxon>
        <taxon>Metazoa</taxon>
        <taxon>Ecdysozoa</taxon>
        <taxon>Nematoda</taxon>
        <taxon>Chromadorea</taxon>
        <taxon>Rhabditida</taxon>
        <taxon>Spirurina</taxon>
        <taxon>Gnathostomatomorpha</taxon>
        <taxon>Gnathostomatoidea</taxon>
        <taxon>Gnathostomatidae</taxon>
        <taxon>Gnathostoma</taxon>
    </lineage>
</organism>
<dbReference type="InterPro" id="IPR011011">
    <property type="entry name" value="Znf_FYVE_PHD"/>
</dbReference>
<keyword evidence="5" id="KW-0862">Zinc</keyword>
<dbReference type="PANTHER" id="PTHR46189">
    <property type="entry name" value="LD41958P"/>
    <property type="match status" value="1"/>
</dbReference>
<dbReference type="PANTHER" id="PTHR46189:SF1">
    <property type="entry name" value="LD41958P"/>
    <property type="match status" value="1"/>
</dbReference>
<dbReference type="InterPro" id="IPR001680">
    <property type="entry name" value="WD40_rpt"/>
</dbReference>
<evidence type="ECO:0000256" key="7">
    <source>
        <dbReference type="PROSITE-ProRule" id="PRU00221"/>
    </source>
</evidence>
<reference evidence="9 10" key="1">
    <citation type="submission" date="2024-08" db="EMBL/GenBank/DDBJ databases">
        <title>Gnathostoma spinigerum genome.</title>
        <authorList>
            <person name="Gonzalez-Bertolin B."/>
            <person name="Monzon S."/>
            <person name="Zaballos A."/>
            <person name="Jimenez P."/>
            <person name="Dekumyoy P."/>
            <person name="Varona S."/>
            <person name="Cuesta I."/>
            <person name="Sumanam S."/>
            <person name="Adisakwattana P."/>
            <person name="Gasser R.B."/>
            <person name="Hernandez-Gonzalez A."/>
            <person name="Young N.D."/>
            <person name="Perteguer M.J."/>
        </authorList>
    </citation>
    <scope>NUCLEOTIDE SEQUENCE [LARGE SCALE GENOMIC DNA]</scope>
    <source>
        <strain evidence="9">AL3</strain>
        <tissue evidence="9">Liver</tissue>
    </source>
</reference>
<dbReference type="InterPro" id="IPR042234">
    <property type="entry name" value="WDFY1/WDFY2"/>
</dbReference>
<protein>
    <recommendedName>
        <fullName evidence="8">FYVE-type domain-containing protein</fullName>
    </recommendedName>
</protein>
<dbReference type="Pfam" id="PF01363">
    <property type="entry name" value="FYVE"/>
    <property type="match status" value="1"/>
</dbReference>
<gene>
    <name evidence="9" type="ORF">AB6A40_002486</name>
</gene>
<evidence type="ECO:0000259" key="8">
    <source>
        <dbReference type="PROSITE" id="PS50178"/>
    </source>
</evidence>
<feature type="domain" description="FYVE-type" evidence="8">
    <location>
        <begin position="289"/>
        <end position="360"/>
    </location>
</feature>
<dbReference type="InterPro" id="IPR036322">
    <property type="entry name" value="WD40_repeat_dom_sf"/>
</dbReference>
<dbReference type="Pfam" id="PF23383">
    <property type="entry name" value="Beta-prop_IFT140_1st"/>
    <property type="match status" value="1"/>
</dbReference>
<feature type="repeat" description="WD" evidence="7">
    <location>
        <begin position="203"/>
        <end position="236"/>
    </location>
</feature>
<dbReference type="SMART" id="SM00064">
    <property type="entry name" value="FYVE"/>
    <property type="match status" value="1"/>
</dbReference>
<proteinExistence type="predicted"/>
<keyword evidence="1 7" id="KW-0853">WD repeat</keyword>
<dbReference type="Proteomes" id="UP001608902">
    <property type="component" value="Unassembled WGS sequence"/>
</dbReference>
<dbReference type="Pfam" id="PF00400">
    <property type="entry name" value="WD40"/>
    <property type="match status" value="2"/>
</dbReference>
<dbReference type="PROSITE" id="PS50294">
    <property type="entry name" value="WD_REPEATS_REGION"/>
    <property type="match status" value="2"/>
</dbReference>
<evidence type="ECO:0000313" key="10">
    <source>
        <dbReference type="Proteomes" id="UP001608902"/>
    </source>
</evidence>
<dbReference type="InterPro" id="IPR013083">
    <property type="entry name" value="Znf_RING/FYVE/PHD"/>
</dbReference>
<comment type="caution">
    <text evidence="9">The sequence shown here is derived from an EMBL/GenBank/DDBJ whole genome shotgun (WGS) entry which is preliminary data.</text>
</comment>
<dbReference type="SUPFAM" id="SSF50978">
    <property type="entry name" value="WD40 repeat-like"/>
    <property type="match status" value="1"/>
</dbReference>
<dbReference type="AlphaFoldDB" id="A0ABD6E8Z5"/>
<evidence type="ECO:0000256" key="5">
    <source>
        <dbReference type="ARBA" id="ARBA00022833"/>
    </source>
</evidence>
<keyword evidence="3" id="KW-0677">Repeat</keyword>
<dbReference type="InterPro" id="IPR000306">
    <property type="entry name" value="Znf_FYVE"/>
</dbReference>
<keyword evidence="10" id="KW-1185">Reference proteome</keyword>
<evidence type="ECO:0000256" key="3">
    <source>
        <dbReference type="ARBA" id="ARBA00022737"/>
    </source>
</evidence>
<dbReference type="InterPro" id="IPR017455">
    <property type="entry name" value="Znf_FYVE-rel"/>
</dbReference>
<dbReference type="Gene3D" id="3.30.40.10">
    <property type="entry name" value="Zinc/RING finger domain, C3HC4 (zinc finger)"/>
    <property type="match status" value="1"/>
</dbReference>
<accession>A0ABD6E8Z5</accession>
<evidence type="ECO:0000256" key="6">
    <source>
        <dbReference type="PROSITE-ProRule" id="PRU00091"/>
    </source>
</evidence>
<name>A0ABD6E8Z5_9BILA</name>
<dbReference type="FunFam" id="3.30.40.10:FF:000105">
    <property type="entry name" value="WD repeat and FYVE domain-containing protein 2"/>
    <property type="match status" value="1"/>
</dbReference>
<dbReference type="PROSITE" id="PS00678">
    <property type="entry name" value="WD_REPEATS_1"/>
    <property type="match status" value="2"/>
</dbReference>
<dbReference type="PROSITE" id="PS50082">
    <property type="entry name" value="WD_REPEATS_2"/>
    <property type="match status" value="3"/>
</dbReference>
<dbReference type="InterPro" id="IPR056154">
    <property type="entry name" value="Beta-prop_IFT140_1st"/>
</dbReference>
<dbReference type="GO" id="GO:0008270">
    <property type="term" value="F:zinc ion binding"/>
    <property type="evidence" value="ECO:0007669"/>
    <property type="project" value="UniProtKB-KW"/>
</dbReference>
<keyword evidence="4 6" id="KW-0863">Zinc-finger</keyword>
<dbReference type="EMBL" id="JBGFUD010001121">
    <property type="protein sequence ID" value="MFH4975777.1"/>
    <property type="molecule type" value="Genomic_DNA"/>
</dbReference>
<dbReference type="SUPFAM" id="SSF57903">
    <property type="entry name" value="FYVE/PHD zinc finger"/>
    <property type="match status" value="1"/>
</dbReference>
<sequence length="411" mass="45929">MAAVINPRPQSTVASSMGCVKPVLLHKIEGHPARVNGVFLLSKDDGVVTISDDRFLRIWLKRETDQYWPSVCHHLPFAAYALYMDEDSLRLIVGLINGCMYEFSVEEDMNSVSENRRWDAHATTITAVLLSITAQLIFSCSKDRTVVWHDLNSAVRMGSYTCEGSCTALEFDAASRFVFIGDTSGSITLLRLNGNNPSLVSKLSAHTASVSSLAWDPVRQLLFSGSSDHLVIMWDVGGKNGQIFELNAHNAKVSCLAYSSSSSRLFSSDENGTLVCWDMNVPRMVSPEWKSSDNCMICDAPFLWNIKTMWDRKIIGLRQHHCRICGIAVCGECCKHTTKYPAMGYELPVRVCNGCHAKMEEYPENFDLTPLAVISELRQSILYMHLQEETKRLITVGGNRILMLWDVSAIL</sequence>
<dbReference type="PROSITE" id="PS50178">
    <property type="entry name" value="ZF_FYVE"/>
    <property type="match status" value="1"/>
</dbReference>